<accession>A0A2S6NJ69</accession>
<dbReference type="RefSeq" id="WP_104518670.1">
    <property type="nucleotide sequence ID" value="NZ_NHRY01000091.1"/>
</dbReference>
<dbReference type="EMBL" id="NHRY01000091">
    <property type="protein sequence ID" value="PPQ34729.1"/>
    <property type="molecule type" value="Genomic_DNA"/>
</dbReference>
<gene>
    <name evidence="3" type="ORF">CCS01_09760</name>
</gene>
<evidence type="ECO:0000313" key="4">
    <source>
        <dbReference type="Proteomes" id="UP000239724"/>
    </source>
</evidence>
<feature type="signal peptide" evidence="1">
    <location>
        <begin position="1"/>
        <end position="27"/>
    </location>
</feature>
<keyword evidence="4" id="KW-1185">Reference proteome</keyword>
<reference evidence="3 4" key="1">
    <citation type="journal article" date="2018" name="Arch. Microbiol.">
        <title>New insights into the metabolic potential of the phototrophic purple bacterium Rhodopila globiformis DSM 161(T) from its draft genome sequence and evidence for a vanadium-dependent nitrogenase.</title>
        <authorList>
            <person name="Imhoff J.F."/>
            <person name="Rahn T."/>
            <person name="Kunzel S."/>
            <person name="Neulinger S.C."/>
        </authorList>
    </citation>
    <scope>NUCLEOTIDE SEQUENCE [LARGE SCALE GENOMIC DNA]</scope>
    <source>
        <strain evidence="3 4">DSM 161</strain>
    </source>
</reference>
<dbReference type="Pfam" id="PF04366">
    <property type="entry name" value="Ysc84"/>
    <property type="match status" value="1"/>
</dbReference>
<dbReference type="AlphaFoldDB" id="A0A2S6NJ69"/>
<evidence type="ECO:0000259" key="2">
    <source>
        <dbReference type="Pfam" id="PF04366"/>
    </source>
</evidence>
<evidence type="ECO:0000313" key="3">
    <source>
        <dbReference type="EMBL" id="PPQ34729.1"/>
    </source>
</evidence>
<dbReference type="PROSITE" id="PS51318">
    <property type="entry name" value="TAT"/>
    <property type="match status" value="1"/>
</dbReference>
<dbReference type="Proteomes" id="UP000239724">
    <property type="component" value="Unassembled WGS sequence"/>
</dbReference>
<comment type="caution">
    <text evidence="3">The sequence shown here is derived from an EMBL/GenBank/DDBJ whole genome shotgun (WGS) entry which is preliminary data.</text>
</comment>
<dbReference type="InterPro" id="IPR007461">
    <property type="entry name" value="Ysc84_actin-binding"/>
</dbReference>
<organism evidence="3 4">
    <name type="scientific">Rhodopila globiformis</name>
    <name type="common">Rhodopseudomonas globiformis</name>
    <dbReference type="NCBI Taxonomy" id="1071"/>
    <lineage>
        <taxon>Bacteria</taxon>
        <taxon>Pseudomonadati</taxon>
        <taxon>Pseudomonadota</taxon>
        <taxon>Alphaproteobacteria</taxon>
        <taxon>Acetobacterales</taxon>
        <taxon>Acetobacteraceae</taxon>
        <taxon>Rhodopila</taxon>
    </lineage>
</organism>
<dbReference type="OrthoDB" id="7847492at2"/>
<proteinExistence type="predicted"/>
<feature type="chain" id="PRO_5015430328" evidence="1">
    <location>
        <begin position="28"/>
        <end position="186"/>
    </location>
</feature>
<sequence>MVQTRRSLLTVLAGLGGLTLAGAPAFAASAREINAAASRALDTLYETQPKARELSRRAKAILVFPAIYKGGLIIGAQTGDGVLRVGGRPEAYYNISAASFGLQAGGQRFSYALFFMNEAALQYLRKSDGWSVGSGPSVVVVDKGAAASLTSTTLSQDVYAFPFGQQGLMAGIGLEGSKITRIHPGP</sequence>
<keyword evidence="1" id="KW-0732">Signal</keyword>
<name>A0A2S6NJ69_RHOGL</name>
<evidence type="ECO:0000256" key="1">
    <source>
        <dbReference type="SAM" id="SignalP"/>
    </source>
</evidence>
<dbReference type="InterPro" id="IPR006311">
    <property type="entry name" value="TAT_signal"/>
</dbReference>
<feature type="domain" description="Ysc84 actin-binding" evidence="2">
    <location>
        <begin position="97"/>
        <end position="180"/>
    </location>
</feature>
<protein>
    <submittedName>
        <fullName evidence="3">Twin-arginine translocation pathway signal protein</fullName>
    </submittedName>
</protein>